<dbReference type="GO" id="GO:0015171">
    <property type="term" value="F:amino acid transmembrane transporter activity"/>
    <property type="evidence" value="ECO:0007669"/>
    <property type="project" value="TreeGrafter"/>
</dbReference>
<accession>A0A367WUM9</accession>
<dbReference type="PIRSF" id="PIRSF006324">
    <property type="entry name" value="LeuE"/>
    <property type="match status" value="1"/>
</dbReference>
<evidence type="ECO:0000313" key="7">
    <source>
        <dbReference type="EMBL" id="RCK44340.1"/>
    </source>
</evidence>
<feature type="transmembrane region" description="Helical" evidence="6">
    <location>
        <begin position="162"/>
        <end position="185"/>
    </location>
</feature>
<evidence type="ECO:0000256" key="3">
    <source>
        <dbReference type="ARBA" id="ARBA00022692"/>
    </source>
</evidence>
<evidence type="ECO:0000256" key="6">
    <source>
        <dbReference type="SAM" id="Phobius"/>
    </source>
</evidence>
<feature type="transmembrane region" description="Helical" evidence="6">
    <location>
        <begin position="71"/>
        <end position="89"/>
    </location>
</feature>
<dbReference type="RefSeq" id="WP_147252020.1">
    <property type="nucleotide sequence ID" value="NZ_JPWI01000010.1"/>
</dbReference>
<evidence type="ECO:0000256" key="5">
    <source>
        <dbReference type="ARBA" id="ARBA00023136"/>
    </source>
</evidence>
<dbReference type="Proteomes" id="UP000252255">
    <property type="component" value="Unassembled WGS sequence"/>
</dbReference>
<keyword evidence="4 6" id="KW-1133">Transmembrane helix</keyword>
<feature type="transmembrane region" description="Helical" evidence="6">
    <location>
        <begin position="6"/>
        <end position="28"/>
    </location>
</feature>
<evidence type="ECO:0000256" key="4">
    <source>
        <dbReference type="ARBA" id="ARBA00022989"/>
    </source>
</evidence>
<dbReference type="GO" id="GO:0005886">
    <property type="term" value="C:plasma membrane"/>
    <property type="evidence" value="ECO:0007669"/>
    <property type="project" value="UniProtKB-SubCell"/>
</dbReference>
<gene>
    <name evidence="7" type="ORF">TH30_15990</name>
</gene>
<name>A0A367WUM9_9PROT</name>
<keyword evidence="5 6" id="KW-0472">Membrane</keyword>
<comment type="caution">
    <text evidence="7">The sequence shown here is derived from an EMBL/GenBank/DDBJ whole genome shotgun (WGS) entry which is preliminary data.</text>
</comment>
<keyword evidence="3 6" id="KW-0812">Transmembrane</keyword>
<dbReference type="Pfam" id="PF01810">
    <property type="entry name" value="LysE"/>
    <property type="match status" value="1"/>
</dbReference>
<keyword evidence="2" id="KW-1003">Cell membrane</keyword>
<evidence type="ECO:0000256" key="1">
    <source>
        <dbReference type="ARBA" id="ARBA00004651"/>
    </source>
</evidence>
<reference evidence="7 8" key="1">
    <citation type="submission" date="2014-07" db="EMBL/GenBank/DDBJ databases">
        <title>Draft genome sequence of Thalassospira profundimaris PR54-5.</title>
        <authorList>
            <person name="Lai Q."/>
            <person name="Shao Z."/>
        </authorList>
    </citation>
    <scope>NUCLEOTIDE SEQUENCE [LARGE SCALE GENOMIC DNA]</scope>
    <source>
        <strain evidence="7 8">PR54-5</strain>
    </source>
</reference>
<evidence type="ECO:0000313" key="8">
    <source>
        <dbReference type="Proteomes" id="UP000252255"/>
    </source>
</evidence>
<protein>
    <recommendedName>
        <fullName evidence="9">Lysine transporter LysE</fullName>
    </recommendedName>
</protein>
<feature type="transmembrane region" description="Helical" evidence="6">
    <location>
        <begin position="197"/>
        <end position="216"/>
    </location>
</feature>
<evidence type="ECO:0008006" key="9">
    <source>
        <dbReference type="Google" id="ProtNLM"/>
    </source>
</evidence>
<organism evidence="7 8">
    <name type="scientific">Thalassospira profundimaris</name>
    <dbReference type="NCBI Taxonomy" id="502049"/>
    <lineage>
        <taxon>Bacteria</taxon>
        <taxon>Pseudomonadati</taxon>
        <taxon>Pseudomonadota</taxon>
        <taxon>Alphaproteobacteria</taxon>
        <taxon>Rhodospirillales</taxon>
        <taxon>Thalassospiraceae</taxon>
        <taxon>Thalassospira</taxon>
    </lineage>
</organism>
<feature type="transmembrane region" description="Helical" evidence="6">
    <location>
        <begin position="40"/>
        <end position="65"/>
    </location>
</feature>
<dbReference type="AlphaFoldDB" id="A0A367WUM9"/>
<dbReference type="InterPro" id="IPR001123">
    <property type="entry name" value="LeuE-type"/>
</dbReference>
<comment type="subcellular location">
    <subcellularLocation>
        <location evidence="1">Cell membrane</location>
        <topology evidence="1">Multi-pass membrane protein</topology>
    </subcellularLocation>
</comment>
<feature type="transmembrane region" description="Helical" evidence="6">
    <location>
        <begin position="129"/>
        <end position="150"/>
    </location>
</feature>
<evidence type="ECO:0000256" key="2">
    <source>
        <dbReference type="ARBA" id="ARBA00022475"/>
    </source>
</evidence>
<dbReference type="PANTHER" id="PTHR30086">
    <property type="entry name" value="ARGININE EXPORTER PROTEIN ARGO"/>
    <property type="match status" value="1"/>
</dbReference>
<dbReference type="OrthoDB" id="9804822at2"/>
<dbReference type="EMBL" id="JPWI01000010">
    <property type="protein sequence ID" value="RCK44340.1"/>
    <property type="molecule type" value="Genomic_DNA"/>
</dbReference>
<sequence length="217" mass="22855">MHLETWLAYVAAYTMICLIPGPSVLMVLGQSVSRGRGAALYCVIGDLAGGVSVMTASYLGLGAVLAASSEMFMVVKWAGVAYMAILGVLQIRQARREGRFGGQAVSDGGENMVSHPAEQGLWTGLRAGFLTGVLNPKIILFYMAFLSQFIDPTGNQTAQFLILMVTSLVIVAAVLCSYVFAASRVQTLLKGKKARQYLGYGGGGLMLGGSAIMAASR</sequence>
<dbReference type="PANTHER" id="PTHR30086:SF20">
    <property type="entry name" value="ARGININE EXPORTER PROTEIN ARGO-RELATED"/>
    <property type="match status" value="1"/>
</dbReference>
<proteinExistence type="predicted"/>